<gene>
    <name evidence="2" type="primary">gatD</name>
    <name evidence="4" type="ORF">QF206_03425</name>
</gene>
<accession>A0AAW6T7B4</accession>
<evidence type="ECO:0000313" key="5">
    <source>
        <dbReference type="Proteomes" id="UP001321506"/>
    </source>
</evidence>
<keyword evidence="2" id="KW-0378">Hydrolase</keyword>
<dbReference type="SUPFAM" id="SSF52317">
    <property type="entry name" value="Class I glutamine amidotransferase-like"/>
    <property type="match status" value="1"/>
</dbReference>
<keyword evidence="2" id="KW-0961">Cell wall biogenesis/degradation</keyword>
<keyword evidence="5" id="KW-1185">Reference proteome</keyword>
<feature type="binding site" evidence="2">
    <location>
        <position position="133"/>
    </location>
    <ligand>
        <name>substrate</name>
    </ligand>
</feature>
<comment type="similarity">
    <text evidence="2">Belongs to the CobB/CobQ family. GatD subfamily.</text>
</comment>
<feature type="domain" description="CobB/CobQ-like glutamine amidotransferase" evidence="3">
    <location>
        <begin position="28"/>
        <end position="201"/>
    </location>
</feature>
<comment type="pathway">
    <text evidence="2">Cell wall biogenesis; peptidoglycan biosynthesis.</text>
</comment>
<feature type="active site" evidence="2">
    <location>
        <position position="194"/>
    </location>
</feature>
<dbReference type="EMBL" id="JASATX010000001">
    <property type="protein sequence ID" value="MDI2098018.1"/>
    <property type="molecule type" value="Genomic_DNA"/>
</dbReference>
<keyword evidence="2" id="KW-0133">Cell shape</keyword>
<comment type="subunit">
    <text evidence="2">Forms a heterodimer with MurT.</text>
</comment>
<comment type="catalytic activity">
    <reaction evidence="2">
        <text>beta-D-GlcNAc-(1-&gt;4)-Mur2Ac(oyl-L-Ala-gamma-D-Glu-L-Lys-D-Ala-D-Ala)-di-trans,octa-cis-undecaprenyl diphosphate + L-glutamine + ATP + H2O = beta-D-GlcNAc-(1-&gt;4)-Mur2Ac(oyl-L-Ala-D-isoglutaminyl-L-Lys-D-Ala-D-Ala)-di-trans,octa-cis-undecaprenyl diphosphate + L-glutamate + ADP + phosphate + H(+)</text>
        <dbReference type="Rhea" id="RHEA:57928"/>
        <dbReference type="ChEBI" id="CHEBI:15377"/>
        <dbReference type="ChEBI" id="CHEBI:15378"/>
        <dbReference type="ChEBI" id="CHEBI:29985"/>
        <dbReference type="ChEBI" id="CHEBI:30616"/>
        <dbReference type="ChEBI" id="CHEBI:43474"/>
        <dbReference type="ChEBI" id="CHEBI:58359"/>
        <dbReference type="ChEBI" id="CHEBI:60033"/>
        <dbReference type="ChEBI" id="CHEBI:62233"/>
        <dbReference type="ChEBI" id="CHEBI:456216"/>
        <dbReference type="EC" id="6.3.5.13"/>
    </reaction>
</comment>
<dbReference type="GO" id="GO:0071555">
    <property type="term" value="P:cell wall organization"/>
    <property type="evidence" value="ECO:0007669"/>
    <property type="project" value="UniProtKB-KW"/>
</dbReference>
<protein>
    <recommendedName>
        <fullName evidence="2">Lipid II isoglutaminyl synthase (glutamine-hydrolyzing) subunit GatD</fullName>
        <ecNumber evidence="2">6.3.5.13</ecNumber>
    </recommendedName>
    <alternativeName>
        <fullName evidence="2">Lipid II isoglutaminyl synthase glutaminase subunit</fullName>
        <ecNumber evidence="2">3.5.1.2</ecNumber>
    </alternativeName>
</protein>
<reference evidence="4 5" key="1">
    <citation type="submission" date="2023-04" db="EMBL/GenBank/DDBJ databases">
        <title>Klugiella caeni sp. nov. isolated from the sludge of biochemical tank.</title>
        <authorList>
            <person name="Geng K."/>
        </authorList>
    </citation>
    <scope>NUCLEOTIDE SEQUENCE [LARGE SCALE GENOMIC DNA]</scope>
    <source>
        <strain evidence="4 5">YN-L-19</strain>
    </source>
</reference>
<evidence type="ECO:0000313" key="4">
    <source>
        <dbReference type="EMBL" id="MDI2098018.1"/>
    </source>
</evidence>
<sequence length="255" mass="26677">MSRETSIGSARFLALGGEPLNVNGDAGNAVVLAQRARWAGFAAELIPVALGEDLPKGRPDAVVIGTFGDPAAAEVIERLRQWAQALTDWHEDGCFIIAAGAGLDALGEAVTVAGHEVEGLGILSGRATALEQRVTDDLVIDSERFGRLVGFENHGRAYRRATGERALGAVVHGTGSADGTEGVLNDRLIATTMHGPLLAKNPGVADHVLASVLGDGYTATNEHARRADAIAADARRVILARLKLDQPENATTGRR</sequence>
<dbReference type="GO" id="GO:0009252">
    <property type="term" value="P:peptidoglycan biosynthetic process"/>
    <property type="evidence" value="ECO:0007669"/>
    <property type="project" value="UniProtKB-UniRule"/>
</dbReference>
<dbReference type="Proteomes" id="UP001321506">
    <property type="component" value="Unassembled WGS sequence"/>
</dbReference>
<dbReference type="Pfam" id="PF07685">
    <property type="entry name" value="GATase_3"/>
    <property type="match status" value="1"/>
</dbReference>
<comment type="catalytic activity">
    <reaction evidence="2">
        <text>L-glutamine + H2O = L-glutamate + NH4(+)</text>
        <dbReference type="Rhea" id="RHEA:15889"/>
        <dbReference type="ChEBI" id="CHEBI:15377"/>
        <dbReference type="ChEBI" id="CHEBI:28938"/>
        <dbReference type="ChEBI" id="CHEBI:29985"/>
        <dbReference type="ChEBI" id="CHEBI:58359"/>
        <dbReference type="EC" id="3.5.1.2"/>
    </reaction>
</comment>
<dbReference type="GO" id="GO:0004359">
    <property type="term" value="F:glutaminase activity"/>
    <property type="evidence" value="ECO:0007669"/>
    <property type="project" value="UniProtKB-UniRule"/>
</dbReference>
<dbReference type="InterPro" id="IPR043702">
    <property type="entry name" value="Lipid_II_synth_GatD"/>
</dbReference>
<dbReference type="EC" id="6.3.5.13" evidence="2"/>
<evidence type="ECO:0000256" key="2">
    <source>
        <dbReference type="HAMAP-Rule" id="MF_02213"/>
    </source>
</evidence>
<dbReference type="RefSeq" id="WP_281487785.1">
    <property type="nucleotide sequence ID" value="NZ_JASATX010000001.1"/>
</dbReference>
<dbReference type="EC" id="3.5.1.2" evidence="2"/>
<organism evidence="4 5">
    <name type="scientific">Ruicaihuangia caeni</name>
    <dbReference type="NCBI Taxonomy" id="3042517"/>
    <lineage>
        <taxon>Bacteria</taxon>
        <taxon>Bacillati</taxon>
        <taxon>Actinomycetota</taxon>
        <taxon>Actinomycetes</taxon>
        <taxon>Micrococcales</taxon>
        <taxon>Microbacteriaceae</taxon>
        <taxon>Ruicaihuangia</taxon>
    </lineage>
</organism>
<dbReference type="AlphaFoldDB" id="A0AAW6T7B4"/>
<dbReference type="HAMAP" id="MF_02213">
    <property type="entry name" value="Lipid_II_synth_GatD"/>
    <property type="match status" value="1"/>
</dbReference>
<comment type="caution">
    <text evidence="2">Lacks conserved residue(s) required for the propagation of feature annotation.</text>
</comment>
<evidence type="ECO:0000259" key="3">
    <source>
        <dbReference type="Pfam" id="PF07685"/>
    </source>
</evidence>
<evidence type="ECO:0000256" key="1">
    <source>
        <dbReference type="ARBA" id="ARBA00022962"/>
    </source>
</evidence>
<proteinExistence type="inferred from homology"/>
<dbReference type="GO" id="GO:0008360">
    <property type="term" value="P:regulation of cell shape"/>
    <property type="evidence" value="ECO:0007669"/>
    <property type="project" value="UniProtKB-KW"/>
</dbReference>
<comment type="function">
    <text evidence="2">The lipid II isoglutaminyl synthase complex catalyzes the formation of alpha-D-isoglutamine in the cell wall lipid II stem peptide. The GatD subunit catalyzes the hydrolysis of glutamine to glutamate and ammonia. The resulting ammonia molecule is channeled to the active site of MurT.</text>
</comment>
<keyword evidence="2" id="KW-0573">Peptidoglycan synthesis</keyword>
<comment type="caution">
    <text evidence="4">The sequence shown here is derived from an EMBL/GenBank/DDBJ whole genome shotgun (WGS) entry which is preliminary data.</text>
</comment>
<name>A0AAW6T7B4_9MICO</name>
<dbReference type="GO" id="GO:0140282">
    <property type="term" value="F:carbon-nitrogen ligase activity on lipid II"/>
    <property type="evidence" value="ECO:0007669"/>
    <property type="project" value="UniProtKB-UniRule"/>
</dbReference>
<keyword evidence="2" id="KW-0436">Ligase</keyword>
<keyword evidence="1 2" id="KW-0315">Glutamine amidotransferase</keyword>
<dbReference type="InterPro" id="IPR011698">
    <property type="entry name" value="GATase_3"/>
</dbReference>
<dbReference type="InterPro" id="IPR029062">
    <property type="entry name" value="Class_I_gatase-like"/>
</dbReference>